<sequence length="122" mass="13811">MPDITITKGELFEVLSDSDLSAEFKRRNLDLSLLNTPMSFSFSEEPVELYVDLDEEEHEELLSEASDDALLEQARERGLIPDDRTGNEVFERLNLALSGNNVEQITACAREIYEQSTNRIAS</sequence>
<reference evidence="1 2" key="1">
    <citation type="submission" date="2018-05" db="EMBL/GenBank/DDBJ databases">
        <title>Genome sequencing, assembly and analysis of the novel insecticidal bacterium, Chromobacterium phragmitis.</title>
        <authorList>
            <person name="Sparks M.E."/>
            <person name="Blackburn M.B."/>
            <person name="Gundersen-Rindal D.E."/>
        </authorList>
    </citation>
    <scope>NUCLEOTIDE SEQUENCE [LARGE SCALE GENOMIC DNA]</scope>
    <source>
        <strain evidence="1">IIBBL 274-1</strain>
        <plasmid evidence="1 2">unnamed</plasmid>
    </source>
</reference>
<organism evidence="1 2">
    <name type="scientific">Chromobacterium phragmitis</name>
    <dbReference type="NCBI Taxonomy" id="2202141"/>
    <lineage>
        <taxon>Bacteria</taxon>
        <taxon>Pseudomonadati</taxon>
        <taxon>Pseudomonadota</taxon>
        <taxon>Betaproteobacteria</taxon>
        <taxon>Neisseriales</taxon>
        <taxon>Chromobacteriaceae</taxon>
        <taxon>Chromobacterium</taxon>
    </lineage>
</organism>
<evidence type="ECO:0000313" key="2">
    <source>
        <dbReference type="Proteomes" id="UP000252038"/>
    </source>
</evidence>
<dbReference type="KEGG" id="chrb:DK843_22655"/>
<dbReference type="EMBL" id="CP029555">
    <property type="protein sequence ID" value="AXE37154.1"/>
    <property type="molecule type" value="Genomic_DNA"/>
</dbReference>
<name>A0A344UPF6_9NEIS</name>
<dbReference type="RefSeq" id="WP_114074588.1">
    <property type="nucleotide sequence ID" value="NZ_CP029555.1"/>
</dbReference>
<accession>A0A344UPF6</accession>
<dbReference type="Proteomes" id="UP000252038">
    <property type="component" value="Plasmid unnamed"/>
</dbReference>
<dbReference type="AlphaFoldDB" id="A0A344UPF6"/>
<gene>
    <name evidence="1" type="ORF">DK843_22655</name>
</gene>
<keyword evidence="1" id="KW-0614">Plasmid</keyword>
<evidence type="ECO:0000313" key="1">
    <source>
        <dbReference type="EMBL" id="AXE37154.1"/>
    </source>
</evidence>
<protein>
    <submittedName>
        <fullName evidence="1">Uncharacterized protein</fullName>
    </submittedName>
</protein>
<geneLocation type="plasmid" evidence="1 2">
    <name>unnamed</name>
</geneLocation>
<proteinExistence type="predicted"/>